<gene>
    <name evidence="1" type="ORF">UFOPK4043_01189</name>
</gene>
<dbReference type="EMBL" id="CAFBPA010000192">
    <property type="protein sequence ID" value="CAB5013688.1"/>
    <property type="molecule type" value="Genomic_DNA"/>
</dbReference>
<reference evidence="1" key="1">
    <citation type="submission" date="2020-05" db="EMBL/GenBank/DDBJ databases">
        <authorList>
            <person name="Chiriac C."/>
            <person name="Salcher M."/>
            <person name="Ghai R."/>
            <person name="Kavagutti S V."/>
        </authorList>
    </citation>
    <scope>NUCLEOTIDE SEQUENCE</scope>
</reference>
<proteinExistence type="predicted"/>
<evidence type="ECO:0000313" key="1">
    <source>
        <dbReference type="EMBL" id="CAB5013688.1"/>
    </source>
</evidence>
<sequence>MASSRPYKPSGLTRALVVAKWEKGVTYKDGTGKEFC</sequence>
<protein>
    <submittedName>
        <fullName evidence="1">Unannotated protein</fullName>
    </submittedName>
</protein>
<dbReference type="AlphaFoldDB" id="A0A6J7Q810"/>
<name>A0A6J7Q810_9ZZZZ</name>
<accession>A0A6J7Q810</accession>
<organism evidence="1">
    <name type="scientific">freshwater metagenome</name>
    <dbReference type="NCBI Taxonomy" id="449393"/>
    <lineage>
        <taxon>unclassified sequences</taxon>
        <taxon>metagenomes</taxon>
        <taxon>ecological metagenomes</taxon>
    </lineage>
</organism>